<protein>
    <submittedName>
        <fullName evidence="2">Uncharacterized protein</fullName>
    </submittedName>
</protein>
<keyword evidence="1" id="KW-0812">Transmembrane</keyword>
<proteinExistence type="predicted"/>
<gene>
    <name evidence="2" type="ORF">HMPREF9607_02259</name>
</gene>
<keyword evidence="1" id="KW-1133">Transmembrane helix</keyword>
<dbReference type="EMBL" id="ADZU01000034">
    <property type="protein sequence ID" value="EFS91748.1"/>
    <property type="molecule type" value="Genomic_DNA"/>
</dbReference>
<feature type="transmembrane region" description="Helical" evidence="1">
    <location>
        <begin position="6"/>
        <end position="23"/>
    </location>
</feature>
<comment type="caution">
    <text evidence="2">The sequence shown here is derived from an EMBL/GenBank/DDBJ whole genome shotgun (WGS) entry which is preliminary data.</text>
</comment>
<evidence type="ECO:0000256" key="1">
    <source>
        <dbReference type="SAM" id="Phobius"/>
    </source>
</evidence>
<keyword evidence="3" id="KW-1185">Reference proteome</keyword>
<keyword evidence="1" id="KW-0472">Membrane</keyword>
<evidence type="ECO:0000313" key="2">
    <source>
        <dbReference type="EMBL" id="EFS91748.1"/>
    </source>
</evidence>
<name>A0ABP2K4P3_9ACTN</name>
<sequence>MNVRKTIYTIIVVFPAVFCLYYTSRIRTAQFGLPMVFSGF</sequence>
<accession>A0ABP2K4P3</accession>
<reference evidence="2" key="1">
    <citation type="submission" date="2010-08" db="EMBL/GenBank/DDBJ databases">
        <authorList>
            <person name="Weinstock G."/>
            <person name="Sodergren E."/>
            <person name="Clifton S."/>
            <person name="Fulton L."/>
            <person name="Fulton B."/>
            <person name="Courtney L."/>
            <person name="Fronick C."/>
            <person name="Harrison M."/>
            <person name="Strong C."/>
            <person name="Farmer C."/>
            <person name="Delahaunty K."/>
            <person name="Markovic C."/>
            <person name="Hall O."/>
            <person name="Minx P."/>
            <person name="Tomlinson C."/>
            <person name="Mitreva M."/>
            <person name="Hou S."/>
            <person name="Chen J."/>
            <person name="Wollam A."/>
            <person name="Pepin K.H."/>
            <person name="Johnson M."/>
            <person name="Bhonagiri V."/>
            <person name="Zhang X."/>
            <person name="Suruliraj S."/>
            <person name="Warren W."/>
            <person name="Chinwalla A."/>
            <person name="Mardis E.R."/>
            <person name="Wilson R.K."/>
        </authorList>
    </citation>
    <scope>NUCLEOTIDE SEQUENCE [LARGE SCALE GENOMIC DNA]</scope>
    <source>
        <strain evidence="2">HL044PA1</strain>
    </source>
</reference>
<dbReference type="Proteomes" id="UP000003179">
    <property type="component" value="Unassembled WGS sequence"/>
</dbReference>
<evidence type="ECO:0000313" key="3">
    <source>
        <dbReference type="Proteomes" id="UP000003179"/>
    </source>
</evidence>
<organism evidence="2 3">
    <name type="scientific">Cutibacterium modestum HL044PA1</name>
    <dbReference type="NCBI Taxonomy" id="765109"/>
    <lineage>
        <taxon>Bacteria</taxon>
        <taxon>Bacillati</taxon>
        <taxon>Actinomycetota</taxon>
        <taxon>Actinomycetes</taxon>
        <taxon>Propionibacteriales</taxon>
        <taxon>Propionibacteriaceae</taxon>
        <taxon>Cutibacterium</taxon>
        <taxon>Cutibacterium modestum</taxon>
    </lineage>
</organism>